<feature type="region of interest" description="Disordered" evidence="10">
    <location>
        <begin position="480"/>
        <end position="506"/>
    </location>
</feature>
<proteinExistence type="inferred from homology"/>
<name>A0A4D7ATF3_9HYPH</name>
<dbReference type="PRINTS" id="PR00725">
    <property type="entry name" value="DADACBPTASE1"/>
</dbReference>
<evidence type="ECO:0000256" key="5">
    <source>
        <dbReference type="ARBA" id="ARBA00022984"/>
    </source>
</evidence>
<feature type="active site" evidence="7">
    <location>
        <position position="171"/>
    </location>
</feature>
<feature type="compositionally biased region" description="Low complexity" evidence="10">
    <location>
        <begin position="582"/>
        <end position="592"/>
    </location>
</feature>
<feature type="compositionally biased region" description="Low complexity" evidence="10">
    <location>
        <begin position="541"/>
        <end position="556"/>
    </location>
</feature>
<dbReference type="SUPFAM" id="SSF56601">
    <property type="entry name" value="beta-lactamase/transpeptidase-like"/>
    <property type="match status" value="1"/>
</dbReference>
<keyword evidence="5" id="KW-0573">Peptidoglycan synthesis</keyword>
<keyword evidence="6" id="KW-0961">Cell wall biogenesis/degradation</keyword>
<keyword evidence="3" id="KW-0378">Hydrolase</keyword>
<feature type="compositionally biased region" description="Low complexity" evidence="10">
    <location>
        <begin position="483"/>
        <end position="503"/>
    </location>
</feature>
<evidence type="ECO:0000256" key="9">
    <source>
        <dbReference type="RuleBase" id="RU004016"/>
    </source>
</evidence>
<feature type="active site" description="Acyl-ester intermediate" evidence="7">
    <location>
        <position position="111"/>
    </location>
</feature>
<evidence type="ECO:0000256" key="3">
    <source>
        <dbReference type="ARBA" id="ARBA00022801"/>
    </source>
</evidence>
<dbReference type="KEGG" id="pstg:E8M01_11680"/>
<dbReference type="Pfam" id="PF00768">
    <property type="entry name" value="Peptidase_S11"/>
    <property type="match status" value="1"/>
</dbReference>
<feature type="compositionally biased region" description="Basic and acidic residues" evidence="10">
    <location>
        <begin position="568"/>
        <end position="581"/>
    </location>
</feature>
<dbReference type="PANTHER" id="PTHR21581:SF6">
    <property type="entry name" value="TRAFFICKING PROTEIN PARTICLE COMPLEX SUBUNIT 12"/>
    <property type="match status" value="1"/>
</dbReference>
<evidence type="ECO:0000259" key="11">
    <source>
        <dbReference type="Pfam" id="PF00768"/>
    </source>
</evidence>
<evidence type="ECO:0000256" key="2">
    <source>
        <dbReference type="ARBA" id="ARBA00022729"/>
    </source>
</evidence>
<dbReference type="GO" id="GO:0006508">
    <property type="term" value="P:proteolysis"/>
    <property type="evidence" value="ECO:0007669"/>
    <property type="project" value="InterPro"/>
</dbReference>
<evidence type="ECO:0000256" key="7">
    <source>
        <dbReference type="PIRSR" id="PIRSR618044-1"/>
    </source>
</evidence>
<dbReference type="InterPro" id="IPR001967">
    <property type="entry name" value="Peptidase_S11_N"/>
</dbReference>
<dbReference type="GO" id="GO:0009002">
    <property type="term" value="F:serine-type D-Ala-D-Ala carboxypeptidase activity"/>
    <property type="evidence" value="ECO:0007669"/>
    <property type="project" value="InterPro"/>
</dbReference>
<dbReference type="PANTHER" id="PTHR21581">
    <property type="entry name" value="D-ALANYL-D-ALANINE CARBOXYPEPTIDASE"/>
    <property type="match status" value="1"/>
</dbReference>
<dbReference type="GO" id="GO:0071555">
    <property type="term" value="P:cell wall organization"/>
    <property type="evidence" value="ECO:0007669"/>
    <property type="project" value="UniProtKB-KW"/>
</dbReference>
<dbReference type="Gene3D" id="3.40.710.10">
    <property type="entry name" value="DD-peptidase/beta-lactamase superfamily"/>
    <property type="match status" value="1"/>
</dbReference>
<feature type="active site" description="Proton acceptor" evidence="7">
    <location>
        <position position="114"/>
    </location>
</feature>
<protein>
    <submittedName>
        <fullName evidence="12">D-alanyl-D-alanine carboxypeptidase</fullName>
    </submittedName>
</protein>
<evidence type="ECO:0000313" key="12">
    <source>
        <dbReference type="EMBL" id="QCI64824.1"/>
    </source>
</evidence>
<sequence length="609" mass="62644">MDRPGHCLAAFGRLIADLARLDRPRNSTPWYTPLGEPLAKQVKDLSSPRLIPHKGSTLRISAPALAATIALSLGLVSPAAAQQVGPTIVVDVASGQVLQADRAGTAWLPASLTKMMTAYVALSQVRQGRVTMNTGLTVSQRAARATPSKMGFRPGTVVTIDNALKIIMVKSANDVSVTIAEGLGGSVENFAAMMNAEARRLGMTATRFINPNGLPGAGQQTSARDMAVLARALMREFPEQSMLWRMPAIRYGNRVMRNHNHLIGRYPGADGFKTGFTCASGFNVVATATRGGRQLIVVVLGATSARGRAETAAGLFERHFGGFGGSGVSVDGIANDAFSAPANIRDQACRRRGRGPAYIESGEDLENEPIASTSDPGNLSYAQMMAQPSQRRSMGIQAFAAIPGQVPSLLGPYRPSMDPIPVFIGGAGSAPPPATAAPMLASTPGSRRVTLPASGTTTLPQPVAAGMTSTVTTVAAPAPTPAPAGAIGRAAAPDRAAHAPAGGQRAHGAIGLAAPTTQHAAPPTRPGAIGAVGAPMALQGAASSTASPAPAASRSSDTPQRPTVQTGRHAETGRRNPREVRPAASTATRPAARPAPRPQPAPTPVVPRP</sequence>
<evidence type="ECO:0000256" key="6">
    <source>
        <dbReference type="ARBA" id="ARBA00023316"/>
    </source>
</evidence>
<feature type="compositionally biased region" description="Polar residues" evidence="10">
    <location>
        <begin position="557"/>
        <end position="566"/>
    </location>
</feature>
<organism evidence="12 13">
    <name type="scientific">Phreatobacter stygius</name>
    <dbReference type="NCBI Taxonomy" id="1940610"/>
    <lineage>
        <taxon>Bacteria</taxon>
        <taxon>Pseudomonadati</taxon>
        <taxon>Pseudomonadota</taxon>
        <taxon>Alphaproteobacteria</taxon>
        <taxon>Hyphomicrobiales</taxon>
        <taxon>Phreatobacteraceae</taxon>
        <taxon>Phreatobacter</taxon>
    </lineage>
</organism>
<evidence type="ECO:0000313" key="13">
    <source>
        <dbReference type="Proteomes" id="UP000298781"/>
    </source>
</evidence>
<keyword evidence="13" id="KW-1185">Reference proteome</keyword>
<keyword evidence="2" id="KW-0732">Signal</keyword>
<dbReference type="AlphaFoldDB" id="A0A4D7ATF3"/>
<reference evidence="12 13" key="1">
    <citation type="submission" date="2019-04" db="EMBL/GenBank/DDBJ databases">
        <title>Phreatobacter aquaticus sp. nov.</title>
        <authorList>
            <person name="Choi A."/>
        </authorList>
    </citation>
    <scope>NUCLEOTIDE SEQUENCE [LARGE SCALE GENOMIC DNA]</scope>
    <source>
        <strain evidence="12 13">KCTC 52518</strain>
    </source>
</reference>
<feature type="binding site" evidence="8">
    <location>
        <position position="273"/>
    </location>
    <ligand>
        <name>substrate</name>
    </ligand>
</feature>
<dbReference type="OrthoDB" id="9795979at2"/>
<dbReference type="EMBL" id="CP039690">
    <property type="protein sequence ID" value="QCI64824.1"/>
    <property type="molecule type" value="Genomic_DNA"/>
</dbReference>
<evidence type="ECO:0000256" key="4">
    <source>
        <dbReference type="ARBA" id="ARBA00022960"/>
    </source>
</evidence>
<dbReference type="InterPro" id="IPR018044">
    <property type="entry name" value="Peptidase_S11"/>
</dbReference>
<gene>
    <name evidence="12" type="ORF">E8M01_11680</name>
</gene>
<feature type="compositionally biased region" description="Pro residues" evidence="10">
    <location>
        <begin position="593"/>
        <end position="609"/>
    </location>
</feature>
<dbReference type="Proteomes" id="UP000298781">
    <property type="component" value="Chromosome"/>
</dbReference>
<keyword evidence="12" id="KW-0121">Carboxypeptidase</keyword>
<evidence type="ECO:0000256" key="8">
    <source>
        <dbReference type="PIRSR" id="PIRSR618044-2"/>
    </source>
</evidence>
<evidence type="ECO:0000256" key="10">
    <source>
        <dbReference type="SAM" id="MobiDB-lite"/>
    </source>
</evidence>
<dbReference type="GO" id="GO:0009252">
    <property type="term" value="P:peptidoglycan biosynthetic process"/>
    <property type="evidence" value="ECO:0007669"/>
    <property type="project" value="UniProtKB-KW"/>
</dbReference>
<keyword evidence="12" id="KW-0645">Protease</keyword>
<dbReference type="InterPro" id="IPR012338">
    <property type="entry name" value="Beta-lactam/transpept-like"/>
</dbReference>
<feature type="region of interest" description="Disordered" evidence="10">
    <location>
        <begin position="539"/>
        <end position="609"/>
    </location>
</feature>
<evidence type="ECO:0000256" key="1">
    <source>
        <dbReference type="ARBA" id="ARBA00007164"/>
    </source>
</evidence>
<comment type="similarity">
    <text evidence="1 9">Belongs to the peptidase S11 family.</text>
</comment>
<accession>A0A4D7ATF3</accession>
<feature type="domain" description="Peptidase S11 D-alanyl-D-alanine carboxypeptidase A N-terminal" evidence="11">
    <location>
        <begin position="85"/>
        <end position="303"/>
    </location>
</feature>
<keyword evidence="4" id="KW-0133">Cell shape</keyword>
<dbReference type="GO" id="GO:0008360">
    <property type="term" value="P:regulation of cell shape"/>
    <property type="evidence" value="ECO:0007669"/>
    <property type="project" value="UniProtKB-KW"/>
</dbReference>